<evidence type="ECO:0000256" key="5">
    <source>
        <dbReference type="ARBA" id="ARBA00022741"/>
    </source>
</evidence>
<dbReference type="InterPro" id="IPR005835">
    <property type="entry name" value="NTP_transferase_dom"/>
</dbReference>
<dbReference type="PANTHER" id="PTHR46390:SF1">
    <property type="entry name" value="MANNOSE-1-PHOSPHATE GUANYLYLTRANSFERASE"/>
    <property type="match status" value="1"/>
</dbReference>
<dbReference type="CDD" id="cd02509">
    <property type="entry name" value="GDP-M1P_Guanylyltransferase"/>
    <property type="match status" value="1"/>
</dbReference>
<dbReference type="GO" id="GO:0004475">
    <property type="term" value="F:mannose-1-phosphate guanylyltransferase (GTP) activity"/>
    <property type="evidence" value="ECO:0007669"/>
    <property type="project" value="UniProtKB-EC"/>
</dbReference>
<dbReference type="AlphaFoldDB" id="A0A4R1M165"/>
<dbReference type="InterPro" id="IPR051161">
    <property type="entry name" value="Mannose-6P_isomerase_type2"/>
</dbReference>
<sequence length="361" mass="41223">MNNKHINLFIMAGGVGSRFWPKSRNAFPKQFIDILGTGDSLLQLTYNRFKDYINNDNIHIVTNQDYKQLVHEQLPNLTVKNIICEPSRNNTAPCIAYSAFKLLKKDPNAIMIIVPSDHLILKESAYLNIIQDAVNHAMKSNVLVTLGISPTRPDTGYGYIQYDASDNEKLHLVKAFHEKPQLELAIKYIEEPDFLWNAGMFIWKAADIIEAFRLYSPDIYKLFDSGFEYYNTDNEEEFINNNYPNSPNVSIDYAVIEKATNVYTIPADIGWSDLGTWNSLYEISDKDNNNNVLIGTNKYEINNSNGCIISASAEKLVIIDGLDDYIIVDDDNVLLIHKKNREQEIKTIVNSFKDKGLNEYL</sequence>
<name>A0A4R1M165_9SPHI</name>
<dbReference type="Proteomes" id="UP000294616">
    <property type="component" value="Unassembled WGS sequence"/>
</dbReference>
<comment type="catalytic activity">
    <reaction evidence="7">
        <text>alpha-D-mannose 1-phosphate + GTP + H(+) = GDP-alpha-D-mannose + diphosphate</text>
        <dbReference type="Rhea" id="RHEA:15229"/>
        <dbReference type="ChEBI" id="CHEBI:15378"/>
        <dbReference type="ChEBI" id="CHEBI:33019"/>
        <dbReference type="ChEBI" id="CHEBI:37565"/>
        <dbReference type="ChEBI" id="CHEBI:57527"/>
        <dbReference type="ChEBI" id="CHEBI:58409"/>
        <dbReference type="EC" id="2.7.7.13"/>
    </reaction>
</comment>
<dbReference type="GO" id="GO:0005525">
    <property type="term" value="F:GTP binding"/>
    <property type="evidence" value="ECO:0007669"/>
    <property type="project" value="UniProtKB-KW"/>
</dbReference>
<evidence type="ECO:0000259" key="8">
    <source>
        <dbReference type="Pfam" id="PF00483"/>
    </source>
</evidence>
<dbReference type="GO" id="GO:0009298">
    <property type="term" value="P:GDP-mannose biosynthetic process"/>
    <property type="evidence" value="ECO:0007669"/>
    <property type="project" value="TreeGrafter"/>
</dbReference>
<accession>A0A4R1M165</accession>
<dbReference type="EC" id="2.7.7.13" evidence="2"/>
<evidence type="ECO:0000256" key="4">
    <source>
        <dbReference type="ARBA" id="ARBA00022695"/>
    </source>
</evidence>
<comment type="caution">
    <text evidence="9">The sequence shown here is derived from an EMBL/GenBank/DDBJ whole genome shotgun (WGS) entry which is preliminary data.</text>
</comment>
<dbReference type="EMBL" id="SMGO01000001">
    <property type="protein sequence ID" value="TCK84952.1"/>
    <property type="molecule type" value="Genomic_DNA"/>
</dbReference>
<keyword evidence="4 9" id="KW-0548">Nucleotidyltransferase</keyword>
<organism evidence="9 10">
    <name type="scientific">Albibacterium bauzanense</name>
    <dbReference type="NCBI Taxonomy" id="653929"/>
    <lineage>
        <taxon>Bacteria</taxon>
        <taxon>Pseudomonadati</taxon>
        <taxon>Bacteroidota</taxon>
        <taxon>Sphingobacteriia</taxon>
        <taxon>Sphingobacteriales</taxon>
        <taxon>Sphingobacteriaceae</taxon>
        <taxon>Albibacterium</taxon>
    </lineage>
</organism>
<reference evidence="9 10" key="1">
    <citation type="submission" date="2019-03" db="EMBL/GenBank/DDBJ databases">
        <title>Genomic Encyclopedia of Archaeal and Bacterial Type Strains, Phase II (KMG-II): from individual species to whole genera.</title>
        <authorList>
            <person name="Goeker M."/>
        </authorList>
    </citation>
    <scope>NUCLEOTIDE SEQUENCE [LARGE SCALE GENOMIC DNA]</scope>
    <source>
        <strain evidence="9 10">DSM 22554</strain>
    </source>
</reference>
<keyword evidence="5" id="KW-0547">Nucleotide-binding</keyword>
<keyword evidence="10" id="KW-1185">Reference proteome</keyword>
<dbReference type="Gene3D" id="3.90.550.10">
    <property type="entry name" value="Spore Coat Polysaccharide Biosynthesis Protein SpsA, Chain A"/>
    <property type="match status" value="1"/>
</dbReference>
<dbReference type="SUPFAM" id="SSF159283">
    <property type="entry name" value="Guanosine diphospho-D-mannose pyrophosphorylase/mannose-6-phosphate isomerase linker domain"/>
    <property type="match status" value="1"/>
</dbReference>
<proteinExistence type="inferred from homology"/>
<evidence type="ECO:0000256" key="6">
    <source>
        <dbReference type="ARBA" id="ARBA00023134"/>
    </source>
</evidence>
<keyword evidence="6" id="KW-0342">GTP-binding</keyword>
<dbReference type="OrthoDB" id="9806359at2"/>
<evidence type="ECO:0000313" key="10">
    <source>
        <dbReference type="Proteomes" id="UP000294616"/>
    </source>
</evidence>
<comment type="similarity">
    <text evidence="1">Belongs to the mannose-6-phosphate isomerase type 2 family.</text>
</comment>
<protein>
    <recommendedName>
        <fullName evidence="2">mannose-1-phosphate guanylyltransferase</fullName>
        <ecNumber evidence="2">2.7.7.13</ecNumber>
    </recommendedName>
</protein>
<gene>
    <name evidence="9" type="ORF">C8N28_0248</name>
</gene>
<evidence type="ECO:0000256" key="7">
    <source>
        <dbReference type="ARBA" id="ARBA00047343"/>
    </source>
</evidence>
<dbReference type="FunFam" id="3.90.550.10:FF:000046">
    <property type="entry name" value="Mannose-1-phosphate guanylyltransferase (GDP)"/>
    <property type="match status" value="1"/>
</dbReference>
<dbReference type="Pfam" id="PF00483">
    <property type="entry name" value="NTP_transferase"/>
    <property type="match status" value="1"/>
</dbReference>
<dbReference type="PANTHER" id="PTHR46390">
    <property type="entry name" value="MANNOSE-1-PHOSPHATE GUANYLYLTRANSFERASE"/>
    <property type="match status" value="1"/>
</dbReference>
<evidence type="ECO:0000313" key="9">
    <source>
        <dbReference type="EMBL" id="TCK84952.1"/>
    </source>
</evidence>
<evidence type="ECO:0000256" key="3">
    <source>
        <dbReference type="ARBA" id="ARBA00022679"/>
    </source>
</evidence>
<dbReference type="SUPFAM" id="SSF53448">
    <property type="entry name" value="Nucleotide-diphospho-sugar transferases"/>
    <property type="match status" value="1"/>
</dbReference>
<dbReference type="RefSeq" id="WP_132220753.1">
    <property type="nucleotide sequence ID" value="NZ_SMGO01000001.1"/>
</dbReference>
<evidence type="ECO:0000256" key="1">
    <source>
        <dbReference type="ARBA" id="ARBA00006115"/>
    </source>
</evidence>
<evidence type="ECO:0000256" key="2">
    <source>
        <dbReference type="ARBA" id="ARBA00012387"/>
    </source>
</evidence>
<keyword evidence="3 9" id="KW-0808">Transferase</keyword>
<dbReference type="InterPro" id="IPR029044">
    <property type="entry name" value="Nucleotide-diphossugar_trans"/>
</dbReference>
<feature type="domain" description="Nucleotidyl transferase" evidence="8">
    <location>
        <begin position="10"/>
        <end position="288"/>
    </location>
</feature>
<dbReference type="InterPro" id="IPR049577">
    <property type="entry name" value="GMPP_N"/>
</dbReference>